<dbReference type="EMBL" id="WOCE01000023">
    <property type="protein sequence ID" value="KAE9587589.1"/>
    <property type="molecule type" value="Genomic_DNA"/>
</dbReference>
<protein>
    <submittedName>
        <fullName evidence="1">Uncharacterized protein</fullName>
    </submittedName>
</protein>
<proteinExistence type="predicted"/>
<dbReference type="OrthoDB" id="1433060at2759"/>
<dbReference type="Proteomes" id="UP000447434">
    <property type="component" value="Chromosome 23"/>
</dbReference>
<reference evidence="2" key="1">
    <citation type="journal article" date="2020" name="Nat. Commun.">
        <title>Genome sequence of the cluster root forming white lupin.</title>
        <authorList>
            <person name="Hufnagel B."/>
            <person name="Marques A."/>
            <person name="Soriano A."/>
            <person name="Marques L."/>
            <person name="Divol F."/>
            <person name="Doumas P."/>
            <person name="Sallet E."/>
            <person name="Mancinotti D."/>
            <person name="Carrere S."/>
            <person name="Marande W."/>
            <person name="Arribat S."/>
            <person name="Keller J."/>
            <person name="Huneau C."/>
            <person name="Blein T."/>
            <person name="Aime D."/>
            <person name="Laguerre M."/>
            <person name="Taylor J."/>
            <person name="Schubert V."/>
            <person name="Nelson M."/>
            <person name="Geu-Flores F."/>
            <person name="Crespi M."/>
            <person name="Gallardo-Guerrero K."/>
            <person name="Delaux P.-M."/>
            <person name="Salse J."/>
            <person name="Berges H."/>
            <person name="Guyot R."/>
            <person name="Gouzy J."/>
            <person name="Peret B."/>
        </authorList>
    </citation>
    <scope>NUCLEOTIDE SEQUENCE [LARGE SCALE GENOMIC DNA]</scope>
    <source>
        <strain evidence="2">cv. Amiga</strain>
    </source>
</reference>
<evidence type="ECO:0000313" key="2">
    <source>
        <dbReference type="Proteomes" id="UP000447434"/>
    </source>
</evidence>
<accession>A0A6A4NJR6</accession>
<gene>
    <name evidence="1" type="ORF">Lalb_Chr23g0275501</name>
</gene>
<dbReference type="AlphaFoldDB" id="A0A6A4NJR6"/>
<organism evidence="1 2">
    <name type="scientific">Lupinus albus</name>
    <name type="common">White lupine</name>
    <name type="synonym">Lupinus termis</name>
    <dbReference type="NCBI Taxonomy" id="3870"/>
    <lineage>
        <taxon>Eukaryota</taxon>
        <taxon>Viridiplantae</taxon>
        <taxon>Streptophyta</taxon>
        <taxon>Embryophyta</taxon>
        <taxon>Tracheophyta</taxon>
        <taxon>Spermatophyta</taxon>
        <taxon>Magnoliopsida</taxon>
        <taxon>eudicotyledons</taxon>
        <taxon>Gunneridae</taxon>
        <taxon>Pentapetalae</taxon>
        <taxon>rosids</taxon>
        <taxon>fabids</taxon>
        <taxon>Fabales</taxon>
        <taxon>Fabaceae</taxon>
        <taxon>Papilionoideae</taxon>
        <taxon>50 kb inversion clade</taxon>
        <taxon>genistoids sensu lato</taxon>
        <taxon>core genistoids</taxon>
        <taxon>Genisteae</taxon>
        <taxon>Lupinus</taxon>
    </lineage>
</organism>
<sequence length="54" mass="6434">MRIEEFCHATIVVIPKDFKVPDFYKYNGSGNPRFHLVSYAMKMTMWSKDDDFLI</sequence>
<evidence type="ECO:0000313" key="1">
    <source>
        <dbReference type="EMBL" id="KAE9587589.1"/>
    </source>
</evidence>
<name>A0A6A4NJR6_LUPAL</name>
<comment type="caution">
    <text evidence="1">The sequence shown here is derived from an EMBL/GenBank/DDBJ whole genome shotgun (WGS) entry which is preliminary data.</text>
</comment>
<keyword evidence="2" id="KW-1185">Reference proteome</keyword>